<dbReference type="InterPro" id="IPR035940">
    <property type="entry name" value="CAP_sf"/>
</dbReference>
<evidence type="ECO:0000256" key="2">
    <source>
        <dbReference type="SAM" id="MobiDB-lite"/>
    </source>
</evidence>
<feature type="coiled-coil region" evidence="1">
    <location>
        <begin position="659"/>
        <end position="696"/>
    </location>
</feature>
<proteinExistence type="predicted"/>
<feature type="region of interest" description="Disordered" evidence="2">
    <location>
        <begin position="55"/>
        <end position="81"/>
    </location>
</feature>
<keyword evidence="3" id="KW-0732">Signal</keyword>
<name>A0ABY8G067_9ACTO</name>
<feature type="signal peptide" evidence="3">
    <location>
        <begin position="1"/>
        <end position="27"/>
    </location>
</feature>
<evidence type="ECO:0000256" key="3">
    <source>
        <dbReference type="SAM" id="SignalP"/>
    </source>
</evidence>
<evidence type="ECO:0000256" key="1">
    <source>
        <dbReference type="SAM" id="Coils"/>
    </source>
</evidence>
<feature type="region of interest" description="Disordered" evidence="2">
    <location>
        <begin position="196"/>
        <end position="223"/>
    </location>
</feature>
<feature type="compositionally biased region" description="Low complexity" evidence="2">
    <location>
        <begin position="60"/>
        <end position="74"/>
    </location>
</feature>
<feature type="compositionally biased region" description="Basic and acidic residues" evidence="2">
    <location>
        <begin position="847"/>
        <end position="866"/>
    </location>
</feature>
<reference evidence="5 6" key="1">
    <citation type="submission" date="2023-03" db="EMBL/GenBank/DDBJ databases">
        <title>Complete genome of Arcanobacterium canis strain DSM 25104 isolated in 2010 from a canine otitis externa in Germany.</title>
        <authorList>
            <person name="Borowiak M."/>
            <person name="Kreitlow A."/>
            <person name="Malorny B."/>
            <person name="Laemmler C."/>
            <person name="Prenger-Berninghoff E."/>
            <person name="Ploetz M."/>
            <person name="Abdulmawjood A."/>
        </authorList>
    </citation>
    <scope>NUCLEOTIDE SEQUENCE [LARGE SCALE GENOMIC DNA]</scope>
    <source>
        <strain evidence="5 6">DSM 25104</strain>
    </source>
</reference>
<feature type="region of interest" description="Disordered" evidence="2">
    <location>
        <begin position="822"/>
        <end position="882"/>
    </location>
</feature>
<dbReference type="RefSeq" id="WP_278012630.1">
    <property type="nucleotide sequence ID" value="NZ_CP121208.1"/>
</dbReference>
<feature type="domain" description="SCP" evidence="4">
    <location>
        <begin position="362"/>
        <end position="480"/>
    </location>
</feature>
<accession>A0ABY8G067</accession>
<evidence type="ECO:0000313" key="6">
    <source>
        <dbReference type="Proteomes" id="UP001215216"/>
    </source>
</evidence>
<dbReference type="Proteomes" id="UP001215216">
    <property type="component" value="Chromosome"/>
</dbReference>
<gene>
    <name evidence="5" type="ORF">P7079_07380</name>
</gene>
<dbReference type="Pfam" id="PF00188">
    <property type="entry name" value="CAP"/>
    <property type="match status" value="1"/>
</dbReference>
<keyword evidence="1" id="KW-0175">Coiled coil</keyword>
<sequence>MARNKTLTTAAALGAGVVMLAPLTAQAAPNANNAGKERVVSPALSQTPDKLTIKTAKNVTTSAPSAAAQTTADDATSKSEPTRAELEKALEEAQVAQAAAQARYDSAVKNSAKTAKEAEQADSALKIAAENQKKLAAAVPTTEQLNSAKKSAQDAAHALETKKTELGQAAKDAAKADELAKIAHKEQNTLATLTNEQKSAQQAQAAARAEAEKAKAKADTTAATTDKLARAAEAAKAQMNDAVAKAGPNGGRAAANAVSVEEAKAQVAKAQAALELSKSAAQNQLAQGSLGFFKERAKAGINSAAQAVKVLTVDTTAKNDGTRMLQFTDIGAKGDATSLENMRYSFELIERSNNKRVSGGGRAGENLKPLLVDDYLTAVSQLNANWSANHKWDHAFPSAWKGTENLSRRQPNPAGAVGYWYDHEKEIYDGLAAKNPRLNQLSFLDIYRSFPRDFPHIGHYLNIVDPAHNATGAAYSQGPSYHIMGQNNGKSSSAVPLSQYKKEFETYYSRVTNAAKNGSLEARAALDTAQKALANAQSGQTPESKNLERVRAAFAQAVKERDAAAQISKKAAAEAATAQKKAEAAATRAEHAAAAVVAQEKVARAATEAAATAAQSSAHITAQLAPLDAEAKRTAAEFAKLNDAVVASKAADSELERRTQSAQNAATKAQAAKAALEEAQSTLTKANAMLKAAQTAVDNAPEPEAHPEVAPYADSTQVVAAVAKGEAKMVGEGKVTQGKPAVFTFTNLAPNTKADVYFYSTPILVASGVANADGVLRIGMDTSVSTPAGIHYLVARSQAEGAPTSVYKLTVVDVSAAKAVDKAAKERTQHPHGGTQPINPRTQKNQKHSDPAGGRESEKRVAKETEPTPTVPTPMQVAQRASSEDLAYTGASNLQAMSLGIVAASTGLGIIASRKRTIRKEK</sequence>
<feature type="compositionally biased region" description="Basic and acidic residues" evidence="2">
    <location>
        <begin position="209"/>
        <end position="218"/>
    </location>
</feature>
<organism evidence="5 6">
    <name type="scientific">Arcanobacterium canis</name>
    <dbReference type="NCBI Taxonomy" id="999183"/>
    <lineage>
        <taxon>Bacteria</taxon>
        <taxon>Bacillati</taxon>
        <taxon>Actinomycetota</taxon>
        <taxon>Actinomycetes</taxon>
        <taxon>Actinomycetales</taxon>
        <taxon>Actinomycetaceae</taxon>
        <taxon>Arcanobacterium</taxon>
    </lineage>
</organism>
<evidence type="ECO:0000259" key="4">
    <source>
        <dbReference type="Pfam" id="PF00188"/>
    </source>
</evidence>
<dbReference type="SUPFAM" id="SSF55797">
    <property type="entry name" value="PR-1-like"/>
    <property type="match status" value="1"/>
</dbReference>
<feature type="chain" id="PRO_5047116440" evidence="3">
    <location>
        <begin position="28"/>
        <end position="922"/>
    </location>
</feature>
<evidence type="ECO:0000313" key="5">
    <source>
        <dbReference type="EMBL" id="WFM83205.1"/>
    </source>
</evidence>
<dbReference type="InterPro" id="IPR014044">
    <property type="entry name" value="CAP_dom"/>
</dbReference>
<feature type="compositionally biased region" description="Low complexity" evidence="2">
    <location>
        <begin position="196"/>
        <end position="208"/>
    </location>
</feature>
<dbReference type="EMBL" id="CP121208">
    <property type="protein sequence ID" value="WFM83205.1"/>
    <property type="molecule type" value="Genomic_DNA"/>
</dbReference>
<keyword evidence="6" id="KW-1185">Reference proteome</keyword>
<protein>
    <submittedName>
        <fullName evidence="5">CAP domain-containing protein</fullName>
    </submittedName>
</protein>